<dbReference type="Proteomes" id="UP000033519">
    <property type="component" value="Unassembled WGS sequence"/>
</dbReference>
<dbReference type="InterPro" id="IPR000182">
    <property type="entry name" value="GNAT_dom"/>
</dbReference>
<evidence type="ECO:0000259" key="3">
    <source>
        <dbReference type="PROSITE" id="PS51186"/>
    </source>
</evidence>
<proteinExistence type="predicted"/>
<protein>
    <submittedName>
        <fullName evidence="4 5">Acetyltransferase</fullName>
    </submittedName>
</protein>
<dbReference type="EMBL" id="FOMB01000023">
    <property type="protein sequence ID" value="SFD14416.1"/>
    <property type="molecule type" value="Genomic_DNA"/>
</dbReference>
<evidence type="ECO:0000256" key="2">
    <source>
        <dbReference type="ARBA" id="ARBA00023315"/>
    </source>
</evidence>
<dbReference type="RefSeq" id="WP_046173066.1">
    <property type="nucleotide sequence ID" value="NZ_FOMB01000023.1"/>
</dbReference>
<dbReference type="AlphaFoldDB" id="A0A0F5PR12"/>
<evidence type="ECO:0000313" key="4">
    <source>
        <dbReference type="EMBL" id="KKC31068.1"/>
    </source>
</evidence>
<feature type="domain" description="N-acetyltransferase" evidence="3">
    <location>
        <begin position="13"/>
        <end position="154"/>
    </location>
</feature>
<dbReference type="STRING" id="728005.SAMN04488059_12353"/>
<dbReference type="InterPro" id="IPR050832">
    <property type="entry name" value="Bact_Acetyltransf"/>
</dbReference>
<dbReference type="EMBL" id="LAPV01000235">
    <property type="protein sequence ID" value="KKC31068.1"/>
    <property type="molecule type" value="Genomic_DNA"/>
</dbReference>
<organism evidence="5 7">
    <name type="scientific">Devosia psychrophila</name>
    <dbReference type="NCBI Taxonomy" id="728005"/>
    <lineage>
        <taxon>Bacteria</taxon>
        <taxon>Pseudomonadati</taxon>
        <taxon>Pseudomonadota</taxon>
        <taxon>Alphaproteobacteria</taxon>
        <taxon>Hyphomicrobiales</taxon>
        <taxon>Devosiaceae</taxon>
        <taxon>Devosia</taxon>
    </lineage>
</organism>
<dbReference type="InterPro" id="IPR016181">
    <property type="entry name" value="Acyl_CoA_acyltransferase"/>
</dbReference>
<dbReference type="PANTHER" id="PTHR43877:SF2">
    <property type="entry name" value="AMINOALKYLPHOSPHONATE N-ACETYLTRANSFERASE-RELATED"/>
    <property type="match status" value="1"/>
</dbReference>
<gene>
    <name evidence="5" type="ORF">SAMN04488059_12353</name>
    <name evidence="4" type="ORF">WH91_21640</name>
</gene>
<name>A0A0F5PR12_9HYPH</name>
<dbReference type="Pfam" id="PF00583">
    <property type="entry name" value="Acetyltransf_1"/>
    <property type="match status" value="1"/>
</dbReference>
<dbReference type="PATRIC" id="fig|728005.3.peg.2796"/>
<dbReference type="PANTHER" id="PTHR43877">
    <property type="entry name" value="AMINOALKYLPHOSPHONATE N-ACETYLTRANSFERASE-RELATED-RELATED"/>
    <property type="match status" value="1"/>
</dbReference>
<dbReference type="Proteomes" id="UP000182258">
    <property type="component" value="Unassembled WGS sequence"/>
</dbReference>
<reference evidence="4 6" key="1">
    <citation type="submission" date="2015-03" db="EMBL/GenBank/DDBJ databases">
        <authorList>
            <person name="Lepp D."/>
            <person name="Hassan Y.I."/>
            <person name="Li X.-Z."/>
            <person name="Zhou T."/>
        </authorList>
    </citation>
    <scope>NUCLEOTIDE SEQUENCE [LARGE SCALE GENOMIC DNA]</scope>
    <source>
        <strain evidence="4 6">Cr7-05</strain>
    </source>
</reference>
<evidence type="ECO:0000313" key="6">
    <source>
        <dbReference type="Proteomes" id="UP000033519"/>
    </source>
</evidence>
<accession>A0A0F5PR12</accession>
<reference evidence="5 7" key="2">
    <citation type="submission" date="2016-10" db="EMBL/GenBank/DDBJ databases">
        <authorList>
            <person name="de Groot N.N."/>
        </authorList>
    </citation>
    <scope>NUCLEOTIDE SEQUENCE [LARGE SCALE GENOMIC DNA]</scope>
    <source>
        <strain evidence="5 7">CGMCC 1.10210</strain>
    </source>
</reference>
<dbReference type="SUPFAM" id="SSF55729">
    <property type="entry name" value="Acyl-CoA N-acyltransferases (Nat)"/>
    <property type="match status" value="1"/>
</dbReference>
<dbReference type="GO" id="GO:0016747">
    <property type="term" value="F:acyltransferase activity, transferring groups other than amino-acyl groups"/>
    <property type="evidence" value="ECO:0007669"/>
    <property type="project" value="InterPro"/>
</dbReference>
<dbReference type="CDD" id="cd04301">
    <property type="entry name" value="NAT_SF"/>
    <property type="match status" value="1"/>
</dbReference>
<evidence type="ECO:0000256" key="1">
    <source>
        <dbReference type="ARBA" id="ARBA00022679"/>
    </source>
</evidence>
<keyword evidence="2" id="KW-0012">Acyltransferase</keyword>
<dbReference type="PROSITE" id="PS51186">
    <property type="entry name" value="GNAT"/>
    <property type="match status" value="1"/>
</dbReference>
<evidence type="ECO:0000313" key="7">
    <source>
        <dbReference type="Proteomes" id="UP000182258"/>
    </source>
</evidence>
<dbReference type="Gene3D" id="3.40.630.30">
    <property type="match status" value="1"/>
</dbReference>
<keyword evidence="1 5" id="KW-0808">Transferase</keyword>
<dbReference type="OrthoDB" id="9803233at2"/>
<evidence type="ECO:0000313" key="5">
    <source>
        <dbReference type="EMBL" id="SFD14416.1"/>
    </source>
</evidence>
<keyword evidence="6" id="KW-1185">Reference proteome</keyword>
<sequence length="170" mass="19094">MGDSFLYTTSTAEISRPLIEQLTVEYRARYGDHFGDASVEMNRYPPERFAAPDGAFVLLLRDGKPIAGGAFMRYDETTAEFKRMWTDTDHRRQGLAQRVLAELESHATALGYTRVYLTTGFRQPEASALYLKTGYSALFDVTADPATIEKLPFEKALVPGEAERNERLTA</sequence>